<dbReference type="EC" id="3.2.1.52" evidence="3"/>
<feature type="domain" description="Glycoside hydrolase family 3 N-terminal" evidence="7">
    <location>
        <begin position="36"/>
        <end position="362"/>
    </location>
</feature>
<dbReference type="Gene3D" id="3.20.20.300">
    <property type="entry name" value="Glycoside hydrolase, family 3, N-terminal domain"/>
    <property type="match status" value="1"/>
</dbReference>
<dbReference type="Proteomes" id="UP000234881">
    <property type="component" value="Unassembled WGS sequence"/>
</dbReference>
<dbReference type="RefSeq" id="WP_101535912.1">
    <property type="nucleotide sequence ID" value="NZ_PKUQ01000055.1"/>
</dbReference>
<dbReference type="Pfam" id="PF00933">
    <property type="entry name" value="Glyco_hydro_3"/>
    <property type="match status" value="1"/>
</dbReference>
<dbReference type="GO" id="GO:0005975">
    <property type="term" value="P:carbohydrate metabolic process"/>
    <property type="evidence" value="ECO:0007669"/>
    <property type="project" value="InterPro"/>
</dbReference>
<reference evidence="8 9" key="1">
    <citation type="submission" date="2018-01" db="EMBL/GenBank/DDBJ databases">
        <title>The draft genome sequence of Cohaesibacter sp. H1304.</title>
        <authorList>
            <person name="Wang N.-N."/>
            <person name="Du Z.-J."/>
        </authorList>
    </citation>
    <scope>NUCLEOTIDE SEQUENCE [LARGE SCALE GENOMIC DNA]</scope>
    <source>
        <strain evidence="8 9">H1304</strain>
    </source>
</reference>
<dbReference type="PROSITE" id="PS51318">
    <property type="entry name" value="TAT"/>
    <property type="match status" value="1"/>
</dbReference>
<gene>
    <name evidence="8" type="ORF">C0081_22185</name>
</gene>
<dbReference type="GO" id="GO:0009254">
    <property type="term" value="P:peptidoglycan turnover"/>
    <property type="evidence" value="ECO:0007669"/>
    <property type="project" value="TreeGrafter"/>
</dbReference>
<evidence type="ECO:0000259" key="7">
    <source>
        <dbReference type="Pfam" id="PF00933"/>
    </source>
</evidence>
<dbReference type="AlphaFoldDB" id="A0A2N5XKI1"/>
<evidence type="ECO:0000256" key="3">
    <source>
        <dbReference type="ARBA" id="ARBA00012663"/>
    </source>
</evidence>
<evidence type="ECO:0000256" key="1">
    <source>
        <dbReference type="ARBA" id="ARBA00001231"/>
    </source>
</evidence>
<dbReference type="InterPro" id="IPR050226">
    <property type="entry name" value="NagZ_Beta-hexosaminidase"/>
</dbReference>
<keyword evidence="9" id="KW-1185">Reference proteome</keyword>
<dbReference type="OrthoDB" id="9786661at2"/>
<comment type="caution">
    <text evidence="8">The sequence shown here is derived from an EMBL/GenBank/DDBJ whole genome shotgun (WGS) entry which is preliminary data.</text>
</comment>
<accession>A0A2N5XKI1</accession>
<dbReference type="GO" id="GO:0004563">
    <property type="term" value="F:beta-N-acetylhexosaminidase activity"/>
    <property type="evidence" value="ECO:0007669"/>
    <property type="project" value="UniProtKB-EC"/>
</dbReference>
<dbReference type="SUPFAM" id="SSF51445">
    <property type="entry name" value="(Trans)glycosidases"/>
    <property type="match status" value="1"/>
</dbReference>
<dbReference type="InterPro" id="IPR017853">
    <property type="entry name" value="GH"/>
</dbReference>
<dbReference type="EMBL" id="PKUQ01000055">
    <property type="protein sequence ID" value="PLW75012.1"/>
    <property type="molecule type" value="Genomic_DNA"/>
</dbReference>
<comment type="catalytic activity">
    <reaction evidence="1">
        <text>Hydrolysis of terminal non-reducing N-acetyl-D-hexosamine residues in N-acetyl-beta-D-hexosaminides.</text>
        <dbReference type="EC" id="3.2.1.52"/>
    </reaction>
</comment>
<evidence type="ECO:0000313" key="8">
    <source>
        <dbReference type="EMBL" id="PLW75012.1"/>
    </source>
</evidence>
<dbReference type="InterPro" id="IPR001764">
    <property type="entry name" value="Glyco_hydro_3_N"/>
</dbReference>
<evidence type="ECO:0000256" key="2">
    <source>
        <dbReference type="ARBA" id="ARBA00005336"/>
    </source>
</evidence>
<dbReference type="PANTHER" id="PTHR30480">
    <property type="entry name" value="BETA-HEXOSAMINIDASE-RELATED"/>
    <property type="match status" value="1"/>
</dbReference>
<evidence type="ECO:0000256" key="5">
    <source>
        <dbReference type="ARBA" id="ARBA00023295"/>
    </source>
</evidence>
<keyword evidence="5" id="KW-0326">Glycosidase</keyword>
<dbReference type="InterPro" id="IPR036962">
    <property type="entry name" value="Glyco_hydro_3_N_sf"/>
</dbReference>
<keyword evidence="6" id="KW-0732">Signal</keyword>
<evidence type="ECO:0000256" key="4">
    <source>
        <dbReference type="ARBA" id="ARBA00022801"/>
    </source>
</evidence>
<feature type="signal peptide" evidence="6">
    <location>
        <begin position="1"/>
        <end position="33"/>
    </location>
</feature>
<feature type="chain" id="PRO_5014963480" description="beta-N-acetylhexosaminidase" evidence="6">
    <location>
        <begin position="34"/>
        <end position="366"/>
    </location>
</feature>
<dbReference type="PANTHER" id="PTHR30480:SF13">
    <property type="entry name" value="BETA-HEXOSAMINIDASE"/>
    <property type="match status" value="1"/>
</dbReference>
<name>A0A2N5XKI1_9HYPH</name>
<sequence>MSQTPFLSRRSAMKCAAGALAAPVLIKSTIANAADLERAIGQLIMVGFSGKSAQGRFVRTIAAHVAKGRAASVVYLGSNIGSGRDVLGLNKLFHGAGIKHIAIDHEGGAVQRLKQKQGYTRIPSALELAQSKDVAGVEKVYAVAAKELANAGFTLNLGPVADLHRSFNPVIGKNRRAYAADATTVVAYAGAFVRAHRRYGLQTSLKHFPGHGLSNKDSHNGFVDIRESWDPEELQPFSMLIRQGLADIVMTGHLFVRITERDNGELTTFSRTLVQDVLRGGLQFRGLTMTDDLDMGAVRKMAEPREAVLRAVEAGYDILLLSNSLKPNPDLPAEAIGWIRSAIQEGRIRENQIFQSAERVQRSRSA</sequence>
<comment type="similarity">
    <text evidence="2">Belongs to the glycosyl hydrolase 3 family.</text>
</comment>
<proteinExistence type="inferred from homology"/>
<keyword evidence="4 8" id="KW-0378">Hydrolase</keyword>
<evidence type="ECO:0000313" key="9">
    <source>
        <dbReference type="Proteomes" id="UP000234881"/>
    </source>
</evidence>
<dbReference type="InterPro" id="IPR006311">
    <property type="entry name" value="TAT_signal"/>
</dbReference>
<protein>
    <recommendedName>
        <fullName evidence="3">beta-N-acetylhexosaminidase</fullName>
        <ecNumber evidence="3">3.2.1.52</ecNumber>
    </recommendedName>
</protein>
<evidence type="ECO:0000256" key="6">
    <source>
        <dbReference type="SAM" id="SignalP"/>
    </source>
</evidence>
<organism evidence="8 9">
    <name type="scientific">Cohaesibacter celericrescens</name>
    <dbReference type="NCBI Taxonomy" id="2067669"/>
    <lineage>
        <taxon>Bacteria</taxon>
        <taxon>Pseudomonadati</taxon>
        <taxon>Pseudomonadota</taxon>
        <taxon>Alphaproteobacteria</taxon>
        <taxon>Hyphomicrobiales</taxon>
        <taxon>Cohaesibacteraceae</taxon>
    </lineage>
</organism>